<keyword evidence="15" id="KW-1185">Reference proteome</keyword>
<dbReference type="GO" id="GO:0016020">
    <property type="term" value="C:membrane"/>
    <property type="evidence" value="ECO:0007669"/>
    <property type="project" value="InterPro"/>
</dbReference>
<keyword evidence="7" id="KW-0067">ATP-binding</keyword>
<evidence type="ECO:0000256" key="1">
    <source>
        <dbReference type="ARBA" id="ARBA00000085"/>
    </source>
</evidence>
<dbReference type="EC" id="2.7.13.3" evidence="2"/>
<organism evidence="14 15">
    <name type="scientific">Janibacter limosus</name>
    <dbReference type="NCBI Taxonomy" id="53458"/>
    <lineage>
        <taxon>Bacteria</taxon>
        <taxon>Bacillati</taxon>
        <taxon>Actinomycetota</taxon>
        <taxon>Actinomycetes</taxon>
        <taxon>Micrococcales</taxon>
        <taxon>Intrasporangiaceae</taxon>
        <taxon>Janibacter</taxon>
    </lineage>
</organism>
<evidence type="ECO:0000256" key="4">
    <source>
        <dbReference type="ARBA" id="ARBA00022679"/>
    </source>
</evidence>
<keyword evidence="4" id="KW-0808">Transferase</keyword>
<dbReference type="Pfam" id="PF23539">
    <property type="entry name" value="DUF7134"/>
    <property type="match status" value="1"/>
</dbReference>
<keyword evidence="9" id="KW-0175">Coiled coil</keyword>
<reference evidence="14 15" key="1">
    <citation type="submission" date="2019-02" db="EMBL/GenBank/DDBJ databases">
        <title>Genomic data mining of an Antarctic deep-sea actinobacterium, Janibacterlimosus P3-3-X1.</title>
        <authorList>
            <person name="Liao L."/>
            <person name="Chen B."/>
        </authorList>
    </citation>
    <scope>NUCLEOTIDE SEQUENCE [LARGE SCALE GENOMIC DNA]</scope>
    <source>
        <strain evidence="14 15">P3-3-X1</strain>
    </source>
</reference>
<feature type="coiled-coil region" evidence="9">
    <location>
        <begin position="184"/>
        <end position="211"/>
    </location>
</feature>
<evidence type="ECO:0000259" key="11">
    <source>
        <dbReference type="Pfam" id="PF02518"/>
    </source>
</evidence>
<sequence>MRGPLRHAYARRVMPAPAPSSPAPFARVQDWFRAHRGLVDAFLALGLWVLFGFVTAVSSMDGREAFWMVTVTTVQLLPLAWRRTRPEISFGIIAAGHLLQLLVASDPLPSNVSALMSAYAVAAYSRHRRVRQVALVAATVAGPLAIIDWDGYEDTPLTALVFSALMYSGLALVCWLWGDLTRKRRELVSRLQEQNDALRRDRDQRARLAAQDERTRIAREMHDIVAHSLSVVVVQSDGAAYSATHSPDFDREQARAALTTIGTTAREALAETRRLVGVLRTEGEGGDPGLDYAPTEGLAELPHLVERVAATGIDVRLEGSPDPATVPREVGLAAYRIVQESLTNVIKHAGPGARVRVLLEVARGLQVQVRDDGRGAAASDDGNGHGLIGMRERAVSVGGTMTAGPASGGGYLVTAALPFDHEVPR</sequence>
<feature type="domain" description="Signal transduction histidine kinase subgroup 3 dimerisation and phosphoacceptor" evidence="12">
    <location>
        <begin position="213"/>
        <end position="282"/>
    </location>
</feature>
<evidence type="ECO:0000313" key="15">
    <source>
        <dbReference type="Proteomes" id="UP000290408"/>
    </source>
</evidence>
<dbReference type="OrthoDB" id="227596at2"/>
<dbReference type="InterPro" id="IPR055558">
    <property type="entry name" value="DUF7134"/>
</dbReference>
<evidence type="ECO:0000256" key="5">
    <source>
        <dbReference type="ARBA" id="ARBA00022741"/>
    </source>
</evidence>
<evidence type="ECO:0000256" key="7">
    <source>
        <dbReference type="ARBA" id="ARBA00022840"/>
    </source>
</evidence>
<feature type="transmembrane region" description="Helical" evidence="10">
    <location>
        <begin position="37"/>
        <end position="59"/>
    </location>
</feature>
<protein>
    <recommendedName>
        <fullName evidence="2">histidine kinase</fullName>
        <ecNumber evidence="2">2.7.13.3</ecNumber>
    </recommendedName>
</protein>
<evidence type="ECO:0000256" key="6">
    <source>
        <dbReference type="ARBA" id="ARBA00022777"/>
    </source>
</evidence>
<dbReference type="GO" id="GO:0000155">
    <property type="term" value="F:phosphorelay sensor kinase activity"/>
    <property type="evidence" value="ECO:0007669"/>
    <property type="project" value="InterPro"/>
</dbReference>
<dbReference type="GO" id="GO:0046983">
    <property type="term" value="F:protein dimerization activity"/>
    <property type="evidence" value="ECO:0007669"/>
    <property type="project" value="InterPro"/>
</dbReference>
<evidence type="ECO:0000256" key="3">
    <source>
        <dbReference type="ARBA" id="ARBA00022553"/>
    </source>
</evidence>
<dbReference type="KEGG" id="jli:EXU32_06910"/>
<evidence type="ECO:0000256" key="10">
    <source>
        <dbReference type="SAM" id="Phobius"/>
    </source>
</evidence>
<dbReference type="Pfam" id="PF07730">
    <property type="entry name" value="HisKA_3"/>
    <property type="match status" value="1"/>
</dbReference>
<gene>
    <name evidence="14" type="ORF">EXU32_06910</name>
</gene>
<evidence type="ECO:0000256" key="2">
    <source>
        <dbReference type="ARBA" id="ARBA00012438"/>
    </source>
</evidence>
<dbReference type="Proteomes" id="UP000290408">
    <property type="component" value="Chromosome"/>
</dbReference>
<keyword evidence="6 14" id="KW-0418">Kinase</keyword>
<dbReference type="PANTHER" id="PTHR24421">
    <property type="entry name" value="NITRATE/NITRITE SENSOR PROTEIN NARX-RELATED"/>
    <property type="match status" value="1"/>
</dbReference>
<keyword evidence="10" id="KW-0472">Membrane</keyword>
<feature type="domain" description="DUF7134" evidence="13">
    <location>
        <begin position="29"/>
        <end position="185"/>
    </location>
</feature>
<dbReference type="InterPro" id="IPR050482">
    <property type="entry name" value="Sensor_HK_TwoCompSys"/>
</dbReference>
<evidence type="ECO:0000313" key="14">
    <source>
        <dbReference type="EMBL" id="QBF46005.1"/>
    </source>
</evidence>
<dbReference type="CDD" id="cd16917">
    <property type="entry name" value="HATPase_UhpB-NarQ-NarX-like"/>
    <property type="match status" value="1"/>
</dbReference>
<dbReference type="GO" id="GO:0005524">
    <property type="term" value="F:ATP binding"/>
    <property type="evidence" value="ECO:0007669"/>
    <property type="project" value="UniProtKB-KW"/>
</dbReference>
<dbReference type="InterPro" id="IPR003594">
    <property type="entry name" value="HATPase_dom"/>
</dbReference>
<evidence type="ECO:0000259" key="12">
    <source>
        <dbReference type="Pfam" id="PF07730"/>
    </source>
</evidence>
<feature type="domain" description="Histidine kinase/HSP90-like ATPase" evidence="11">
    <location>
        <begin position="333"/>
        <end position="420"/>
    </location>
</feature>
<proteinExistence type="predicted"/>
<dbReference type="PANTHER" id="PTHR24421:SF10">
    <property type="entry name" value="NITRATE_NITRITE SENSOR PROTEIN NARQ"/>
    <property type="match status" value="1"/>
</dbReference>
<dbReference type="Pfam" id="PF02518">
    <property type="entry name" value="HATPase_c"/>
    <property type="match status" value="1"/>
</dbReference>
<feature type="transmembrane region" description="Helical" evidence="10">
    <location>
        <begin position="157"/>
        <end position="177"/>
    </location>
</feature>
<evidence type="ECO:0000256" key="8">
    <source>
        <dbReference type="ARBA" id="ARBA00023012"/>
    </source>
</evidence>
<comment type="catalytic activity">
    <reaction evidence="1">
        <text>ATP + protein L-histidine = ADP + protein N-phospho-L-histidine.</text>
        <dbReference type="EC" id="2.7.13.3"/>
    </reaction>
</comment>
<dbReference type="InterPro" id="IPR011712">
    <property type="entry name" value="Sig_transdc_His_kin_sub3_dim/P"/>
</dbReference>
<dbReference type="EMBL" id="CP036164">
    <property type="protein sequence ID" value="QBF46005.1"/>
    <property type="molecule type" value="Genomic_DNA"/>
</dbReference>
<keyword evidence="8" id="KW-0902">Two-component regulatory system</keyword>
<dbReference type="AlphaFoldDB" id="A0A4P6MW03"/>
<name>A0A4P6MW03_9MICO</name>
<dbReference type="Gene3D" id="3.30.565.10">
    <property type="entry name" value="Histidine kinase-like ATPase, C-terminal domain"/>
    <property type="match status" value="1"/>
</dbReference>
<dbReference type="SUPFAM" id="SSF55874">
    <property type="entry name" value="ATPase domain of HSP90 chaperone/DNA topoisomerase II/histidine kinase"/>
    <property type="match status" value="1"/>
</dbReference>
<evidence type="ECO:0000259" key="13">
    <source>
        <dbReference type="Pfam" id="PF23539"/>
    </source>
</evidence>
<keyword evidence="3" id="KW-0597">Phosphoprotein</keyword>
<keyword evidence="5" id="KW-0547">Nucleotide-binding</keyword>
<dbReference type="Gene3D" id="1.20.5.1930">
    <property type="match status" value="1"/>
</dbReference>
<keyword evidence="10" id="KW-0812">Transmembrane</keyword>
<keyword evidence="10" id="KW-1133">Transmembrane helix</keyword>
<feature type="transmembrane region" description="Helical" evidence="10">
    <location>
        <begin position="133"/>
        <end position="151"/>
    </location>
</feature>
<accession>A0A4P6MW03</accession>
<evidence type="ECO:0000256" key="9">
    <source>
        <dbReference type="SAM" id="Coils"/>
    </source>
</evidence>
<dbReference type="InterPro" id="IPR036890">
    <property type="entry name" value="HATPase_C_sf"/>
</dbReference>